<evidence type="ECO:0000313" key="2">
    <source>
        <dbReference type="EMBL" id="TWU24312.1"/>
    </source>
</evidence>
<keyword evidence="3" id="KW-1185">Reference proteome</keyword>
<comment type="caution">
    <text evidence="2">The sequence shown here is derived from an EMBL/GenBank/DDBJ whole genome shotgun (WGS) entry which is preliminary data.</text>
</comment>
<dbReference type="Proteomes" id="UP000316304">
    <property type="component" value="Unassembled WGS sequence"/>
</dbReference>
<protein>
    <submittedName>
        <fullName evidence="2">Uncharacterized protein</fullName>
    </submittedName>
</protein>
<feature type="region of interest" description="Disordered" evidence="1">
    <location>
        <begin position="45"/>
        <end position="71"/>
    </location>
</feature>
<reference evidence="2 3" key="1">
    <citation type="submission" date="2019-02" db="EMBL/GenBank/DDBJ databases">
        <title>Deep-cultivation of Planctomycetes and their phenomic and genomic characterization uncovers novel biology.</title>
        <authorList>
            <person name="Wiegand S."/>
            <person name="Jogler M."/>
            <person name="Boedeker C."/>
            <person name="Pinto D."/>
            <person name="Vollmers J."/>
            <person name="Rivas-Marin E."/>
            <person name="Kohn T."/>
            <person name="Peeters S.H."/>
            <person name="Heuer A."/>
            <person name="Rast P."/>
            <person name="Oberbeckmann S."/>
            <person name="Bunk B."/>
            <person name="Jeske O."/>
            <person name="Meyerdierks A."/>
            <person name="Storesund J.E."/>
            <person name="Kallscheuer N."/>
            <person name="Luecker S."/>
            <person name="Lage O.M."/>
            <person name="Pohl T."/>
            <person name="Merkel B.J."/>
            <person name="Hornburger P."/>
            <person name="Mueller R.-W."/>
            <person name="Bruemmer F."/>
            <person name="Labrenz M."/>
            <person name="Spormann A.M."/>
            <person name="Op Den Camp H."/>
            <person name="Overmann J."/>
            <person name="Amann R."/>
            <person name="Jetten M.S.M."/>
            <person name="Mascher T."/>
            <person name="Medema M.H."/>
            <person name="Devos D.P."/>
            <person name="Kaster A.-K."/>
            <person name="Ovreas L."/>
            <person name="Rohde M."/>
            <person name="Galperin M.Y."/>
            <person name="Jogler C."/>
        </authorList>
    </citation>
    <scope>NUCLEOTIDE SEQUENCE [LARGE SCALE GENOMIC DNA]</scope>
    <source>
        <strain evidence="2 3">Pla52o</strain>
    </source>
</reference>
<proteinExistence type="predicted"/>
<feature type="region of interest" description="Disordered" evidence="1">
    <location>
        <begin position="1"/>
        <end position="20"/>
    </location>
</feature>
<accession>A0A5C6CJ08</accession>
<dbReference type="AlphaFoldDB" id="A0A5C6CJ08"/>
<evidence type="ECO:0000313" key="3">
    <source>
        <dbReference type="Proteomes" id="UP000316304"/>
    </source>
</evidence>
<gene>
    <name evidence="2" type="ORF">Pla52o_22390</name>
</gene>
<evidence type="ECO:0000256" key="1">
    <source>
        <dbReference type="SAM" id="MobiDB-lite"/>
    </source>
</evidence>
<dbReference type="EMBL" id="SJPT01000003">
    <property type="protein sequence ID" value="TWU24312.1"/>
    <property type="molecule type" value="Genomic_DNA"/>
</dbReference>
<name>A0A5C6CJ08_9BACT</name>
<organism evidence="2 3">
    <name type="scientific">Novipirellula galeiformis</name>
    <dbReference type="NCBI Taxonomy" id="2528004"/>
    <lineage>
        <taxon>Bacteria</taxon>
        <taxon>Pseudomonadati</taxon>
        <taxon>Planctomycetota</taxon>
        <taxon>Planctomycetia</taxon>
        <taxon>Pirellulales</taxon>
        <taxon>Pirellulaceae</taxon>
        <taxon>Novipirellula</taxon>
    </lineage>
</organism>
<sequence>MHLHQACSGHISEIGDAEPPHTRLADARFQAWSFAEDRRIKHLSPADTPFRSVDSDEKIPKIASVDETADG</sequence>